<accession>A0ABP7PWN6</accession>
<gene>
    <name evidence="1" type="ORF">GCM10022210_22930</name>
</gene>
<protein>
    <submittedName>
        <fullName evidence="1">Uncharacterized protein</fullName>
    </submittedName>
</protein>
<dbReference type="EMBL" id="BAAAZC010000017">
    <property type="protein sequence ID" value="GAA3972547.1"/>
    <property type="molecule type" value="Genomic_DNA"/>
</dbReference>
<organism evidence="1 2">
    <name type="scientific">Mucilaginibacter dorajii</name>
    <dbReference type="NCBI Taxonomy" id="692994"/>
    <lineage>
        <taxon>Bacteria</taxon>
        <taxon>Pseudomonadati</taxon>
        <taxon>Bacteroidota</taxon>
        <taxon>Sphingobacteriia</taxon>
        <taxon>Sphingobacteriales</taxon>
        <taxon>Sphingobacteriaceae</taxon>
        <taxon>Mucilaginibacter</taxon>
    </lineage>
</organism>
<sequence>MLLSDHGTCHNTPVWPVISVPYNYRPAVVMVTHYNCPANPVAVMAMNRCPNPGFYYYLCLGPFKGEQSNNCDH</sequence>
<keyword evidence="2" id="KW-1185">Reference proteome</keyword>
<evidence type="ECO:0000313" key="2">
    <source>
        <dbReference type="Proteomes" id="UP001500742"/>
    </source>
</evidence>
<comment type="caution">
    <text evidence="1">The sequence shown here is derived from an EMBL/GenBank/DDBJ whole genome shotgun (WGS) entry which is preliminary data.</text>
</comment>
<reference evidence="2" key="1">
    <citation type="journal article" date="2019" name="Int. J. Syst. Evol. Microbiol.">
        <title>The Global Catalogue of Microorganisms (GCM) 10K type strain sequencing project: providing services to taxonomists for standard genome sequencing and annotation.</title>
        <authorList>
            <consortium name="The Broad Institute Genomics Platform"/>
            <consortium name="The Broad Institute Genome Sequencing Center for Infectious Disease"/>
            <person name="Wu L."/>
            <person name="Ma J."/>
        </authorList>
    </citation>
    <scope>NUCLEOTIDE SEQUENCE [LARGE SCALE GENOMIC DNA]</scope>
    <source>
        <strain evidence="2">JCM 16601</strain>
    </source>
</reference>
<proteinExistence type="predicted"/>
<dbReference type="Proteomes" id="UP001500742">
    <property type="component" value="Unassembled WGS sequence"/>
</dbReference>
<evidence type="ECO:0000313" key="1">
    <source>
        <dbReference type="EMBL" id="GAA3972547.1"/>
    </source>
</evidence>
<name>A0ABP7PWN6_9SPHI</name>